<comment type="domain">
    <text evidence="32 33">The 17 amino acids long immunosuppressive region is present in many retroviral envelope proteins. Synthetic peptides derived from this relatively conserved sequence inhibit immune function in vitro and in vivo.</text>
</comment>
<keyword evidence="20 32" id="KW-0261">Viral envelope protein</keyword>
<feature type="domain" description="Human immunodeficiency virus 1 envelope glycoprotein Gp120" evidence="35">
    <location>
        <begin position="141"/>
        <end position="493"/>
    </location>
</feature>
<comment type="domain">
    <text evidence="32">The membrane proximal external region (MPER) present in gp41 is a tryptophan-rich region recognized by the antibodies 2F5, Z13, and 4E10. MPER seems to play a role in fusion.</text>
</comment>
<name>A0A7T7WSC7_HV1</name>
<dbReference type="GO" id="GO:1903911">
    <property type="term" value="P:positive regulation of receptor clustering"/>
    <property type="evidence" value="ECO:0007669"/>
    <property type="project" value="UniProtKB-UniRule"/>
</dbReference>
<evidence type="ECO:0000256" key="21">
    <source>
        <dbReference type="ARBA" id="ARBA00022890"/>
    </source>
</evidence>
<feature type="short sequence motif" description="YXXL motif; contains endocytosis signal" evidence="32">
    <location>
        <begin position="694"/>
        <end position="697"/>
    </location>
</feature>
<comment type="PTM">
    <text evidence="32">Specific enzymatic cleavages in vivo yield mature proteins. Envelope glycoproteins are synthesized as a inactive precursor that is heavily N-glycosylated and processed likely by host cell furin in the Golgi to yield the mature SU and TM proteins. The cleavage site between SU and TM requires the minimal sequence [KR]-X-[KR]-R. About 2 of the 9 disulfide bonds of gp41 are reduced by P4HB/PDI, following binding to CD4 receptor.</text>
</comment>
<dbReference type="FunFam" id="2.170.40.20:FF:000004">
    <property type="entry name" value="Envelope glycoprotein gp160"/>
    <property type="match status" value="1"/>
</dbReference>
<comment type="function">
    <text evidence="32">Surface protein gp120: Attaches the virus to the host lymphoid cell by binding to the primary receptor CD4. This interaction induces a structural rearrangement creating a high affinity binding site for a chemokine coreceptor like CXCR4 and/or CCR5. Acts as a ligand for CD209/DC-SIGN and CLEC4M/DC-SIGNR, which are respectively found on dendritic cells (DCs), and on endothelial cells of liver sinusoids and lymph node sinuses. These interactions allow capture of viral particles at mucosal surfaces by these cells and subsequent transmission to permissive cells. HIV subverts the migration properties of dendritic cells to gain access to CD4+ T-cells in lymph nodes. Virus transmission to permissive T-cells occurs either in trans (without DCs infection, through viral capture and transmission), or in cis (following DCs productive infection, through the usual CD4-gp120 interaction), thereby inducing a robust infection. In trans infection, bound virions remain infectious over days and it is proposed that they are not degraded, but protected in non-lysosomal acidic organelles within the DCs close to the cell membrane thus contributing to the viral infectious potential during DCs' migration from the periphery to the lymphoid tissues. On arrival at lymphoid tissues, intact virions recycle back to DCs' cell surface allowing virus transmission to CD4+ T-cells.</text>
</comment>
<evidence type="ECO:0000256" key="1">
    <source>
        <dbReference type="ARBA" id="ARBA00004402"/>
    </source>
</evidence>
<feature type="domain" description="Retroviral envelope protein GP41-like" evidence="36">
    <location>
        <begin position="512"/>
        <end position="703"/>
    </location>
</feature>
<dbReference type="InterPro" id="IPR037527">
    <property type="entry name" value="Gp160"/>
</dbReference>
<keyword evidence="22 32" id="KW-1133">Transmembrane helix</keyword>
<keyword evidence="13 32" id="KW-0165">Cleavage on pair of basic residues</keyword>
<evidence type="ECO:0000256" key="16">
    <source>
        <dbReference type="ARBA" id="ARBA00022729"/>
    </source>
</evidence>
<dbReference type="Pfam" id="PF00516">
    <property type="entry name" value="GP120"/>
    <property type="match status" value="2"/>
</dbReference>
<evidence type="ECO:0000256" key="12">
    <source>
        <dbReference type="ARBA" id="ARBA00022595"/>
    </source>
</evidence>
<evidence type="ECO:0000256" key="11">
    <source>
        <dbReference type="ARBA" id="ARBA00022581"/>
    </source>
</evidence>
<feature type="transmembrane region" description="Helical" evidence="33">
    <location>
        <begin position="494"/>
        <end position="517"/>
    </location>
</feature>
<evidence type="ECO:0000256" key="24">
    <source>
        <dbReference type="ARBA" id="ARBA00023054"/>
    </source>
</evidence>
<dbReference type="FunFam" id="2.170.40.20:FF:000003">
    <property type="entry name" value="Envelope glycoprotein gp160"/>
    <property type="match status" value="1"/>
</dbReference>
<feature type="disulfide bond" evidence="32">
    <location>
        <begin position="216"/>
        <end position="227"/>
    </location>
</feature>
<proteinExistence type="inferred from homology"/>
<keyword evidence="29 32" id="KW-0899">Viral immunoevasion</keyword>
<comment type="miscellaneous">
    <text evidence="32">HIV-1 lineages are divided in three main groups, M (for Major), O (for Outlier), and N (for New, or Non-M, Non-O). The vast majority of strains found worldwide belong to the group M. Group O seems to be endemic to and largely confined to Cameroon and neighboring countries in West Central Africa, where these viruses represent a small minority of HIV-1 strains. The group N is represented by a limited number of isolates from Cameroonian persons. The group M is further subdivided in 9 clades or subtypes (A to D, F to H, J and K).</text>
</comment>
<dbReference type="GO" id="GO:0020002">
    <property type="term" value="C:host cell plasma membrane"/>
    <property type="evidence" value="ECO:0007669"/>
    <property type="project" value="UniProtKB-SubCell"/>
</dbReference>
<keyword evidence="25 32" id="KW-0472">Membrane</keyword>
<keyword evidence="21 32" id="KW-1164">Virus endocytosis by host</keyword>
<feature type="short sequence motif" description="Di-leucine internalization motif" evidence="32">
    <location>
        <begin position="844"/>
        <end position="845"/>
    </location>
</feature>
<keyword evidence="17 32" id="KW-1161">Viral attachment to host cell</keyword>
<dbReference type="GO" id="GO:0019062">
    <property type="term" value="P:virion attachment to host cell"/>
    <property type="evidence" value="ECO:0007669"/>
    <property type="project" value="UniProtKB-UniRule"/>
</dbReference>
<keyword evidence="16 32" id="KW-0732">Signal</keyword>
<feature type="compositionally biased region" description="Basic and acidic residues" evidence="34">
    <location>
        <begin position="705"/>
        <end position="714"/>
    </location>
</feature>
<feature type="disulfide bond" evidence="32">
    <location>
        <begin position="580"/>
        <end position="586"/>
    </location>
</feature>
<protein>
    <recommendedName>
        <fullName evidence="32">Envelope glycoprotein gp160</fullName>
    </recommendedName>
    <alternativeName>
        <fullName evidence="32">Env polyprotein</fullName>
    </alternativeName>
    <component>
        <recommendedName>
            <fullName evidence="32">Surface protein gp120</fullName>
            <shortName evidence="32">SU</shortName>
        </recommendedName>
        <alternativeName>
            <fullName evidence="32">Glycoprotein 120</fullName>
            <shortName evidence="32">gp120</shortName>
        </alternativeName>
    </component>
    <component>
        <recommendedName>
            <fullName evidence="32">Transmembrane protein gp41</fullName>
            <shortName evidence="32">TM</shortName>
        </recommendedName>
        <alternativeName>
            <fullName evidence="32">Glycoprotein 41</fullName>
            <shortName evidence="32">gp41</shortName>
        </alternativeName>
    </component>
</protein>
<evidence type="ECO:0000256" key="28">
    <source>
        <dbReference type="ARBA" id="ARBA00023180"/>
    </source>
</evidence>
<evidence type="ECO:0000256" key="14">
    <source>
        <dbReference type="ARBA" id="ARBA00022692"/>
    </source>
</evidence>
<dbReference type="GO" id="GO:0075512">
    <property type="term" value="P:clathrin-dependent endocytosis of virus by host cell"/>
    <property type="evidence" value="ECO:0007669"/>
    <property type="project" value="UniProtKB-UniRule"/>
</dbReference>
<evidence type="ECO:0000256" key="8">
    <source>
        <dbReference type="ARBA" id="ARBA00022510"/>
    </source>
</evidence>
<comment type="caution">
    <text evidence="32 33">Lacks conserved residue(s) required for the propagation of feature annotation.</text>
</comment>
<dbReference type="SUPFAM" id="SSF56502">
    <property type="entry name" value="gp120 core"/>
    <property type="match status" value="2"/>
</dbReference>
<feature type="region of interest" description="Fusion peptide" evidence="32">
    <location>
        <begin position="494"/>
        <end position="514"/>
    </location>
</feature>
<dbReference type="GO" id="GO:0044175">
    <property type="term" value="C:host cell endosome membrane"/>
    <property type="evidence" value="ECO:0007669"/>
    <property type="project" value="UniProtKB-SubCell"/>
</dbReference>
<evidence type="ECO:0000256" key="34">
    <source>
        <dbReference type="SAM" id="MobiDB-lite"/>
    </source>
</evidence>
<evidence type="ECO:0000259" key="35">
    <source>
        <dbReference type="Pfam" id="PF00516"/>
    </source>
</evidence>
<evidence type="ECO:0000256" key="17">
    <source>
        <dbReference type="ARBA" id="ARBA00022804"/>
    </source>
</evidence>
<evidence type="ECO:0000256" key="25">
    <source>
        <dbReference type="ARBA" id="ARBA00023136"/>
    </source>
</evidence>
<keyword evidence="10 32" id="KW-1165">Clathrin-mediated endocytosis of virus by host</keyword>
<evidence type="ECO:0000256" key="13">
    <source>
        <dbReference type="ARBA" id="ARBA00022685"/>
    </source>
</evidence>
<feature type="chain" id="PRO_5031656376" description="Transmembrane protein gp41" evidence="32">
    <location>
        <begin position="494"/>
        <end position="845"/>
    </location>
</feature>
<evidence type="ECO:0000259" key="36">
    <source>
        <dbReference type="Pfam" id="PF00517"/>
    </source>
</evidence>
<feature type="region of interest" description="Disordered" evidence="34">
    <location>
        <begin position="698"/>
        <end position="722"/>
    </location>
</feature>
<feature type="region of interest" description="CD4-binding loop" evidence="32">
    <location>
        <begin position="351"/>
        <end position="361"/>
    </location>
</feature>
<dbReference type="GO" id="GO:0019031">
    <property type="term" value="C:viral envelope"/>
    <property type="evidence" value="ECO:0007669"/>
    <property type="project" value="UniProtKB-KW"/>
</dbReference>
<evidence type="ECO:0000256" key="32">
    <source>
        <dbReference type="HAMAP-Rule" id="MF_04083"/>
    </source>
</evidence>
<keyword evidence="12 32" id="KW-1162">Viral penetration into host cytoplasm</keyword>
<comment type="function">
    <text evidence="32">Envelope glycoprotein gp160: Oligomerizes in the host endoplasmic reticulum into predominantly trimers. In a second time, gp160 transits in the host Golgi, where glycosylation is completed. The precursor is then proteolytically cleaved in the trans-Golgi and thereby activated by cellular furin or furin-like proteases to produce gp120 and gp41.</text>
</comment>
<organismHost>
    <name type="scientific">Homo sapiens</name>
    <name type="common">Human</name>
    <dbReference type="NCBI Taxonomy" id="9606"/>
</organismHost>
<evidence type="ECO:0000256" key="9">
    <source>
        <dbReference type="ARBA" id="ARBA00022511"/>
    </source>
</evidence>
<dbReference type="HAMAP" id="MF_04083">
    <property type="entry name" value="HIV_ENV"/>
    <property type="match status" value="1"/>
</dbReference>
<feature type="domain" description="Human immunodeficiency virus 1 envelope glycoprotein Gp120" evidence="35">
    <location>
        <begin position="33"/>
        <end position="138"/>
    </location>
</feature>
<dbReference type="GO" id="GO:0039654">
    <property type="term" value="P:fusion of virus membrane with host endosome membrane"/>
    <property type="evidence" value="ECO:0007669"/>
    <property type="project" value="UniProtKB-UniRule"/>
</dbReference>
<evidence type="ECO:0000256" key="20">
    <source>
        <dbReference type="ARBA" id="ARBA00022879"/>
    </source>
</evidence>
<evidence type="ECO:0000256" key="26">
    <source>
        <dbReference type="ARBA" id="ARBA00023139"/>
    </source>
</evidence>
<dbReference type="FunFam" id="1.20.5.490:FF:000001">
    <property type="entry name" value="Envelope glycoprotein gp160"/>
    <property type="match status" value="1"/>
</dbReference>
<dbReference type="GO" id="GO:0052031">
    <property type="term" value="P:symbiont-mediated perturbation of host defense response"/>
    <property type="evidence" value="ECO:0007669"/>
    <property type="project" value="UniProtKB-UniRule"/>
</dbReference>
<feature type="topological domain" description="Cytoplasmic" evidence="32">
    <location>
        <begin position="688"/>
        <end position="845"/>
    </location>
</feature>
<keyword evidence="8 32" id="KW-1170">Fusion of virus membrane with host endosomal membrane</keyword>
<keyword evidence="26 32" id="KW-0564">Palmitate</keyword>
<evidence type="ECO:0000256" key="4">
    <source>
        <dbReference type="ARBA" id="ARBA00004563"/>
    </source>
</evidence>
<evidence type="ECO:0000256" key="33">
    <source>
        <dbReference type="RuleBase" id="RU363095"/>
    </source>
</evidence>
<dbReference type="InterPro" id="IPR036377">
    <property type="entry name" value="Gp120_core_sf"/>
</dbReference>
<comment type="subcellular location">
    <subcellularLocation>
        <location evidence="3">Host cell membrane</location>
        <topology evidence="3">Peripheral membrane protein</topology>
    </subcellularLocation>
    <subcellularLocation>
        <location evidence="1">Host cell membrane</location>
        <topology evidence="1">Single-pass type I membrane protein</topology>
    </subcellularLocation>
    <subcellularLocation>
        <location evidence="2">Host endosome membrane</location>
        <topology evidence="2">Peripheral membrane protein</topology>
    </subcellularLocation>
    <subcellularLocation>
        <location evidence="5">Host endosome membrane</location>
        <topology evidence="5">Single-pass type I membrane protein</topology>
    </subcellularLocation>
    <subcellularLocation>
        <location evidence="6">Virion membrane</location>
        <topology evidence="6">Peripheral membrane protein</topology>
    </subcellularLocation>
    <subcellularLocation>
        <location evidence="4">Virion membrane</location>
        <topology evidence="4">Single-pass type I membrane protein</topology>
    </subcellularLocation>
</comment>
<keyword evidence="9 32" id="KW-1032">Host cell membrane</keyword>
<evidence type="ECO:0000256" key="5">
    <source>
        <dbReference type="ARBA" id="ARBA00004578"/>
    </source>
</evidence>
<comment type="subcellular location">
    <molecule>Surface protein gp120</molecule>
    <subcellularLocation>
        <location evidence="32">Virion membrane</location>
        <topology evidence="32">Peripheral membrane protein</topology>
    </subcellularLocation>
    <subcellularLocation>
        <location evidence="32">Host cell membrane</location>
        <topology evidence="32">Peripheral membrane protein</topology>
    </subcellularLocation>
    <subcellularLocation>
        <location evidence="32">Host endosome membrane</location>
        <topology evidence="32">Single-pass type I membrane protein</topology>
    </subcellularLocation>
    <text evidence="32">The surface protein is not anchored to the viral envelope, but associates with the extravirion surface through its binding to TM. It is probably concentrated at the site of budding and incorporated into the virions possibly by contacts between the cytoplasmic tail of Env and the N-terminus of Gag.</text>
</comment>
<comment type="domain">
    <text evidence="32">The CD4-binding region is targeted by the antibody b12.</text>
</comment>
<feature type="disulfide bond" evidence="32">
    <location>
        <begin position="53"/>
        <end position="73"/>
    </location>
</feature>
<dbReference type="GO" id="GO:0016020">
    <property type="term" value="C:membrane"/>
    <property type="evidence" value="ECO:0007669"/>
    <property type="project" value="UniProtKB-UniRule"/>
</dbReference>
<evidence type="ECO:0000256" key="30">
    <source>
        <dbReference type="ARBA" id="ARBA00023288"/>
    </source>
</evidence>
<evidence type="ECO:0000256" key="23">
    <source>
        <dbReference type="ARBA" id="ARBA00023046"/>
    </source>
</evidence>
<dbReference type="Gene3D" id="1.10.287.210">
    <property type="match status" value="1"/>
</dbReference>
<comment type="function">
    <text evidence="32">Transmembrane protein gp41: Acts as a class I viral fusion protein. Under the current model, the protein has at least 3 conformational states: pre-fusion native state, pre-hairpin intermediate state, and post-fusion hairpin state. During fusion of viral and target intracellular membranes, the coiled coil regions (heptad repeats) assume a trimer-of-hairpins structure, positioning the fusion peptide in close proximity to the C-terminal region of the ectodomain. The formation of this structure appears to drive apposition and subsequent fusion of viral and target cell membranes. Complete fusion occurs in host cell endosomes and is dynamin-dependent, however some lipid transfer might occur at the plasma membrane. The virus undergoes clathrin-dependent internalization long before endosomal fusion, thus minimizing the surface exposure of conserved viral epitopes during fusion and reducing the efficacy of inhibitors targeting these epitopes. Membranes fusion leads to delivery of the nucleocapsid into the cytoplasm.</text>
</comment>
<comment type="PTM">
    <text evidence="32">Palmitoylation of the transmembrane protein and of Env polyprotein (prior to its proteolytic cleavage) is essential for their association with host cell membrane lipid rafts. Palmitoylation is therefore required for envelope trafficking to classical lipid rafts, but not for viral replication.</text>
</comment>
<feature type="lipid moiety-binding region" description="S-palmitoyl cysteine; by host" evidence="32">
    <location>
        <position position="746"/>
    </location>
</feature>
<dbReference type="CDD" id="cd09909">
    <property type="entry name" value="HIV-1-like_HR1-HR2"/>
    <property type="match status" value="1"/>
</dbReference>
<keyword evidence="30 32" id="KW-0449">Lipoprotein</keyword>
<feature type="coiled-coil region" evidence="32">
    <location>
        <begin position="615"/>
        <end position="649"/>
    </location>
</feature>
<evidence type="ECO:0000256" key="29">
    <source>
        <dbReference type="ARBA" id="ARBA00023280"/>
    </source>
</evidence>
<dbReference type="GO" id="GO:0019064">
    <property type="term" value="P:fusion of virus membrane with host plasma membrane"/>
    <property type="evidence" value="ECO:0007669"/>
    <property type="project" value="UniProtKB-UniRule"/>
</dbReference>
<organism evidence="37">
    <name type="scientific">Human immunodeficiency virus type 1</name>
    <name type="common">HIV-1</name>
    <dbReference type="NCBI Taxonomy" id="11676"/>
    <lineage>
        <taxon>Viruses</taxon>
        <taxon>Riboviria</taxon>
        <taxon>Pararnavirae</taxon>
        <taxon>Artverviricota</taxon>
        <taxon>Revtraviricetes</taxon>
        <taxon>Ortervirales</taxon>
        <taxon>Retroviridae</taxon>
        <taxon>Orthoretrovirinae</taxon>
        <taxon>Lentivirus</taxon>
        <taxon>Lentivirus humimdef1</taxon>
    </lineage>
</organism>
<feature type="transmembrane region" description="Helical" evidence="33">
    <location>
        <begin position="660"/>
        <end position="687"/>
    </location>
</feature>
<comment type="subunit">
    <text evidence="32">The mature envelope protein (Env) consists of a homotrimer of non-covalently associated gp120-gp41 heterodimers. The resulting complex protrudes from the virus surface as a spike. There seems to be as few as 10 spikes on the average virion. Surface protein gp120 interacts with host CD4, CCR5 and CXCR4. Gp120 also interacts with the C-type lectins CD209/DC-SIGN and CLEC4M/DC-SIGNR (collectively referred to as DC-SIGN(R)). Gp120 and gp41 interact with GalCer. Gp120 interacts with host ITGA4/ITGB7 complex; on CD4+ T-cells, this interaction results in rapid activation of integrin ITGAL/LFA-1, which facilitates efficient cell-to-cell spreading of HIV-1. Gp120 interacts with cell-associated heparan sulfate; this interaction increases virus infectivity on permissive cells and may be involved in infection of CD4- cells.</text>
</comment>
<comment type="miscellaneous">
    <text evidence="32">Inhibitors targeting HIV-1 viral envelope proteins are used as antiretroviral drugs. Attachment of virions to the cell surface via non-specific interactions and CD4 binding can be blocked by inhibitors that include cyanovirin-N, cyclotriazadisulfonamide analogs, PRO 2000, TNX 355 and PRO 542. In addition, BMS 806 can block CD4-induced conformational changes. Env interactions with the coreceptor molecules can be targeted by CCR5 antagonists including SCH-D, maraviroc (UK 427857) and aplaviroc (GW 873140), and the CXCR4 antagonist AMD 070. Fusion of viral and cellular membranes can be inhibited by peptides such as enfuvirtide and tifuvirtide (T 1249). Resistance to inhibitors associated with mutations in Env are observed. Most of the time, single mutations confer only a modest reduction in drug susceptibility. Combination of several mutations is usually required to develop a high-level drug resistance.</text>
</comment>
<dbReference type="GO" id="GO:0005198">
    <property type="term" value="F:structural molecule activity"/>
    <property type="evidence" value="ECO:0007669"/>
    <property type="project" value="UniProtKB-UniRule"/>
</dbReference>
<feature type="chain" id="PRO_5031656375" description="Envelope glycoprotein gp160" evidence="32">
    <location>
        <begin position="32"/>
        <end position="845"/>
    </location>
</feature>
<evidence type="ECO:0000256" key="27">
    <source>
        <dbReference type="ARBA" id="ARBA00023157"/>
    </source>
</evidence>
<dbReference type="Pfam" id="PF00517">
    <property type="entry name" value="GP41"/>
    <property type="match status" value="1"/>
</dbReference>
<evidence type="ECO:0000256" key="31">
    <source>
        <dbReference type="ARBA" id="ARBA00023296"/>
    </source>
</evidence>
<accession>A0A7T7WSC7</accession>
<dbReference type="InterPro" id="IPR000328">
    <property type="entry name" value="GP41-like"/>
</dbReference>
<dbReference type="InterPro" id="IPR000777">
    <property type="entry name" value="HIV1_Gp120"/>
</dbReference>
<keyword evidence="23 32" id="KW-1039">Host endosome</keyword>
<feature type="disulfide bond" evidence="32">
    <location>
        <begin position="206"/>
        <end position="235"/>
    </location>
</feature>
<keyword evidence="11 32" id="KW-0945">Host-virus interaction</keyword>
<feature type="transmembrane region" description="Helical" evidence="33">
    <location>
        <begin position="20"/>
        <end position="41"/>
    </location>
</feature>
<dbReference type="EMBL" id="MW119274">
    <property type="protein sequence ID" value="QQN93051.1"/>
    <property type="molecule type" value="Genomic_DNA"/>
</dbReference>
<gene>
    <name evidence="32 37" type="primary">env</name>
</gene>
<evidence type="ECO:0000256" key="6">
    <source>
        <dbReference type="ARBA" id="ARBA00004650"/>
    </source>
</evidence>
<dbReference type="GO" id="GO:1903908">
    <property type="term" value="P:positive regulation of plasma membrane raft polarization"/>
    <property type="evidence" value="ECO:0007669"/>
    <property type="project" value="UniProtKB-UniRule"/>
</dbReference>
<keyword evidence="28 32" id="KW-0325">Glycoprotein</keyword>
<keyword evidence="24 32" id="KW-0175">Coiled coil</keyword>
<keyword evidence="7 32" id="KW-1168">Fusion of virus membrane with host membrane</keyword>
<evidence type="ECO:0000256" key="3">
    <source>
        <dbReference type="ARBA" id="ARBA00004505"/>
    </source>
</evidence>
<evidence type="ECO:0000256" key="7">
    <source>
        <dbReference type="ARBA" id="ARBA00022506"/>
    </source>
</evidence>
<sequence>MRVTGILKNYQHLWRWGIMLFRIIIMCKAAGNLWVTVYYGVPVWKDAKTTLFCASEAKAYDTEVHNIWATHACVPTDPDPQETPLVNVTENFNMWKNNMVEQMQEDIISLWDQSLKPCVKLTPLCVTLDCGNYNNSITSGLLNCTFNMTTVIRDRKQKMSALFCRLDVVPITEGNNKSYRLINCNTSAITQACPKISFEPIPIHYCAPAGFAILKCREKEFNGTGPCHNVSTVQCTHGIRPVVSTQLLLNGSLAEGEVMIRSENLTNNAKVIIVQLNESIAINCTRPNNNTRKGIHIGPGQAFYATGDIIGDIRQAHCNVSRAGWNGALQKVVTQLRKYFYNNNTIIFANHSGGDLEVTTHTFNCGGEFFYCNTSALFNSSWSNTGNSTGGNITDPITLTCRIKQIINMWQRVGQAIYAPPIPGVIRCNSNITGILLTRGGGTNSTNETFRPGGGDMRDNWRSELYKYKVVKVEPLGVAPTRAKRRVVERGKRAVGLGAVFLGFLGTAGSTMGAASMTLTVQARQLLSGIVQQQNNLLRAIEAQQHMLKLTVWGIKQLQARLLAVERYLKDQQLLGIWGCSGKLICTSNVPWNSSWSNKSQQEIWENMTWLQWDREISNYTNTIYELLEESQNQQEKNEKDLLALDKWTNLWTWFDISNWLWYIKIFIMIVGGLIGLRIVFTVLSIINRVRKGYSPLSFQTPTHHQREPDRPGGIEEEGGEQDRDKPVRFVHGFLTLVWDDLRSLCLFSYHQLRDLALITARTVQLLGHSSLKGLRLGWEALKYLWNLLAYWGQELKNSAISLLNTTAIVVANWTDRVIEVGQRAGRALLHIPRRIRQGLERALL</sequence>
<evidence type="ECO:0000256" key="2">
    <source>
        <dbReference type="ARBA" id="ARBA00004433"/>
    </source>
</evidence>
<dbReference type="GO" id="GO:0055036">
    <property type="term" value="C:virion membrane"/>
    <property type="evidence" value="ECO:0007669"/>
    <property type="project" value="UniProtKB-SubCell"/>
</dbReference>
<dbReference type="SUPFAM" id="SSF58069">
    <property type="entry name" value="Virus ectodomain"/>
    <property type="match status" value="1"/>
</dbReference>
<evidence type="ECO:0000256" key="19">
    <source>
        <dbReference type="ARBA" id="ARBA00022870"/>
    </source>
</evidence>
<dbReference type="Gene3D" id="1.20.5.490">
    <property type="entry name" value="Single helix bin"/>
    <property type="match status" value="1"/>
</dbReference>
<evidence type="ECO:0000256" key="15">
    <source>
        <dbReference type="ARBA" id="ARBA00022703"/>
    </source>
</evidence>
<comment type="domain">
    <text evidence="32">Some of the most genetically diverse regions of the viral genome are present in Env. They are called variable regions 1 through 5 (V1 through V5). Coreceptor usage of gp120 is determined mainly by the primary structure of the third variable region (V3) in the outer domain of gp120. The sequence of V3 determines which coreceptor, CCR5 and/or CXCR4 (corresponding to R5/macrophage, X4/T cell and R5X4/T cell and macrophage tropism), is used to trigger the fusion potential of the Env complex, and hence which cells the virus can infect. Binding to CCR5 involves a region adjacent in addition to V3.</text>
</comment>
<evidence type="ECO:0000256" key="10">
    <source>
        <dbReference type="ARBA" id="ARBA00022570"/>
    </source>
</evidence>
<keyword evidence="14 32" id="KW-0812">Transmembrane</keyword>
<reference evidence="37" key="1">
    <citation type="submission" date="2020-10" db="EMBL/GenBank/DDBJ databases">
        <title>Diversity of HIV-1 envelope genes in Siberia.</title>
        <authorList>
            <person name="Rudometova N."/>
            <person name="Shcherbakov D."/>
            <person name="Karpenko L."/>
        </authorList>
    </citation>
    <scope>NUCLEOTIDE SEQUENCE</scope>
    <source>
        <strain evidence="37">19RUN21</strain>
    </source>
</reference>
<feature type="region of interest" description="MPER; binding to GalCer" evidence="32">
    <location>
        <begin position="644"/>
        <end position="665"/>
    </location>
</feature>
<keyword evidence="18 32" id="KW-0946">Virion</keyword>
<evidence type="ECO:0000256" key="22">
    <source>
        <dbReference type="ARBA" id="ARBA00022989"/>
    </source>
</evidence>
<dbReference type="GO" id="GO:0019082">
    <property type="term" value="P:viral protein processing"/>
    <property type="evidence" value="ECO:0007669"/>
    <property type="project" value="UniProtKB-UniRule"/>
</dbReference>
<keyword evidence="15 32" id="KW-0053">Apoptosis</keyword>
<dbReference type="Gene3D" id="2.170.40.20">
    <property type="entry name" value="Human immunodeficiency virus 1, Gp160, envelope glycoprotein"/>
    <property type="match status" value="2"/>
</dbReference>
<evidence type="ECO:0000313" key="37">
    <source>
        <dbReference type="EMBL" id="QQN93051.1"/>
    </source>
</evidence>
<comment type="similarity">
    <text evidence="32">Belongs to the HIV-1 env protein family.</text>
</comment>
<keyword evidence="31 32" id="KW-1160">Virus entry into host cell</keyword>
<comment type="domain">
    <text evidence="32">The YXXL motif is involved in determining the exact site of viral release at the surface of infected mononuclear cells and promotes endocytosis. YXXL and di-leucine endocytosis motifs interact directly or indirectly with the clathrin adapter complexes, opperate independently, and their activities are not additive.</text>
</comment>
<keyword evidence="19 32" id="KW-1043">Host membrane</keyword>
<feature type="region of interest" description="Immunosuppression" evidence="32">
    <location>
        <begin position="556"/>
        <end position="574"/>
    </location>
</feature>
<evidence type="ECO:0000256" key="18">
    <source>
        <dbReference type="ARBA" id="ARBA00022844"/>
    </source>
</evidence>
<comment type="subcellular location">
    <molecule>Transmembrane protein gp41</molecule>
    <subcellularLocation>
        <location evidence="32">Virion membrane</location>
        <topology evidence="32">Single-pass type I membrane protein</topology>
    </subcellularLocation>
    <subcellularLocation>
        <location evidence="32">Host cell membrane</location>
        <topology evidence="32">Single-pass type I membrane protein</topology>
    </subcellularLocation>
    <subcellularLocation>
        <location evidence="32">Host endosome membrane</location>
        <topology evidence="32">Single-pass type I membrane protein</topology>
    </subcellularLocation>
    <text evidence="32">It is probably concentrated at the site of budding and incorporated into the virions possibly by contacts between the cytoplasmic tail of Env and the N-terminus of Gag.</text>
</comment>
<dbReference type="FunFam" id="1.10.287.210:FF:000001">
    <property type="entry name" value="Envelope glycoprotein gp160"/>
    <property type="match status" value="1"/>
</dbReference>
<feature type="site" description="Cleavage; by host furin" evidence="32">
    <location>
        <begin position="493"/>
        <end position="494"/>
    </location>
</feature>
<comment type="PTM">
    <text evidence="32">Highly glycosylated by host. The high number of glycan on the protein is reffered to as 'glycan shield' because it contributes to hide protein sequence from adaptive immune system.</text>
</comment>
<keyword evidence="27 32" id="KW-1015">Disulfide bond</keyword>